<name>A0A9P4MBV1_9PEZI</name>
<gene>
    <name evidence="10" type="ORF">NA57DRAFT_30389</name>
</gene>
<evidence type="ECO:0000256" key="3">
    <source>
        <dbReference type="ARBA" id="ARBA00022617"/>
    </source>
</evidence>
<dbReference type="AlphaFoldDB" id="A0A9P4MBV1"/>
<comment type="cofactor">
    <cofactor evidence="1 8">
        <name>heme</name>
        <dbReference type="ChEBI" id="CHEBI:30413"/>
    </cofactor>
</comment>
<protein>
    <submittedName>
        <fullName evidence="10">Cytochrome P450 71A23</fullName>
    </submittedName>
</protein>
<dbReference type="InterPro" id="IPR001128">
    <property type="entry name" value="Cyt_P450"/>
</dbReference>
<evidence type="ECO:0000256" key="1">
    <source>
        <dbReference type="ARBA" id="ARBA00001971"/>
    </source>
</evidence>
<evidence type="ECO:0000313" key="10">
    <source>
        <dbReference type="EMBL" id="KAF2105026.1"/>
    </source>
</evidence>
<feature type="transmembrane region" description="Helical" evidence="9">
    <location>
        <begin position="228"/>
        <end position="247"/>
    </location>
</feature>
<feature type="transmembrane region" description="Helical" evidence="9">
    <location>
        <begin position="464"/>
        <end position="486"/>
    </location>
</feature>
<keyword evidence="9" id="KW-0472">Membrane</keyword>
<dbReference type="SUPFAM" id="SSF48264">
    <property type="entry name" value="Cytochrome P450"/>
    <property type="match status" value="2"/>
</dbReference>
<dbReference type="GO" id="GO:0016705">
    <property type="term" value="F:oxidoreductase activity, acting on paired donors, with incorporation or reduction of molecular oxygen"/>
    <property type="evidence" value="ECO:0007669"/>
    <property type="project" value="InterPro"/>
</dbReference>
<feature type="binding site" description="axial binding residue" evidence="8">
    <location>
        <position position="935"/>
    </location>
    <ligand>
        <name>heme</name>
        <dbReference type="ChEBI" id="CHEBI:30413"/>
    </ligand>
    <ligandPart>
        <name>Fe</name>
        <dbReference type="ChEBI" id="CHEBI:18248"/>
    </ligandPart>
</feature>
<proteinExistence type="inferred from homology"/>
<dbReference type="OrthoDB" id="1470350at2759"/>
<accession>A0A9P4MBV1</accession>
<dbReference type="Pfam" id="PF00067">
    <property type="entry name" value="p450"/>
    <property type="match status" value="2"/>
</dbReference>
<evidence type="ECO:0000256" key="4">
    <source>
        <dbReference type="ARBA" id="ARBA00022723"/>
    </source>
</evidence>
<keyword evidence="9" id="KW-1133">Transmembrane helix</keyword>
<evidence type="ECO:0000256" key="6">
    <source>
        <dbReference type="ARBA" id="ARBA00023004"/>
    </source>
</evidence>
<reference evidence="10" key="1">
    <citation type="journal article" date="2020" name="Stud. Mycol.">
        <title>101 Dothideomycetes genomes: a test case for predicting lifestyles and emergence of pathogens.</title>
        <authorList>
            <person name="Haridas S."/>
            <person name="Albert R."/>
            <person name="Binder M."/>
            <person name="Bloem J."/>
            <person name="Labutti K."/>
            <person name="Salamov A."/>
            <person name="Andreopoulos B."/>
            <person name="Baker S."/>
            <person name="Barry K."/>
            <person name="Bills G."/>
            <person name="Bluhm B."/>
            <person name="Cannon C."/>
            <person name="Castanera R."/>
            <person name="Culley D."/>
            <person name="Daum C."/>
            <person name="Ezra D."/>
            <person name="Gonzalez J."/>
            <person name="Henrissat B."/>
            <person name="Kuo A."/>
            <person name="Liang C."/>
            <person name="Lipzen A."/>
            <person name="Lutzoni F."/>
            <person name="Magnuson J."/>
            <person name="Mondo S."/>
            <person name="Nolan M."/>
            <person name="Ohm R."/>
            <person name="Pangilinan J."/>
            <person name="Park H.-J."/>
            <person name="Ramirez L."/>
            <person name="Alfaro M."/>
            <person name="Sun H."/>
            <person name="Tritt A."/>
            <person name="Yoshinaga Y."/>
            <person name="Zwiers L.-H."/>
            <person name="Turgeon B."/>
            <person name="Goodwin S."/>
            <person name="Spatafora J."/>
            <person name="Crous P."/>
            <person name="Grigoriev I."/>
        </authorList>
    </citation>
    <scope>NUCLEOTIDE SEQUENCE</scope>
    <source>
        <strain evidence="10">CBS 133067</strain>
    </source>
</reference>
<dbReference type="GO" id="GO:0020037">
    <property type="term" value="F:heme binding"/>
    <property type="evidence" value="ECO:0007669"/>
    <property type="project" value="InterPro"/>
</dbReference>
<keyword evidence="9" id="KW-0812">Transmembrane</keyword>
<comment type="similarity">
    <text evidence="2">Belongs to the cytochrome P450 family.</text>
</comment>
<keyword evidence="6 8" id="KW-0408">Iron</keyword>
<organism evidence="10 11">
    <name type="scientific">Rhizodiscina lignyota</name>
    <dbReference type="NCBI Taxonomy" id="1504668"/>
    <lineage>
        <taxon>Eukaryota</taxon>
        <taxon>Fungi</taxon>
        <taxon>Dikarya</taxon>
        <taxon>Ascomycota</taxon>
        <taxon>Pezizomycotina</taxon>
        <taxon>Dothideomycetes</taxon>
        <taxon>Pleosporomycetidae</taxon>
        <taxon>Aulographales</taxon>
        <taxon>Rhizodiscinaceae</taxon>
        <taxon>Rhizodiscina</taxon>
    </lineage>
</organism>
<keyword evidence="7" id="KW-0503">Monooxygenase</keyword>
<dbReference type="InterPro" id="IPR017972">
    <property type="entry name" value="Cyt_P450_CS"/>
</dbReference>
<dbReference type="GO" id="GO:0004497">
    <property type="term" value="F:monooxygenase activity"/>
    <property type="evidence" value="ECO:0007669"/>
    <property type="project" value="UniProtKB-KW"/>
</dbReference>
<dbReference type="Gene3D" id="1.10.630.10">
    <property type="entry name" value="Cytochrome P450"/>
    <property type="match status" value="2"/>
</dbReference>
<dbReference type="PROSITE" id="PS00086">
    <property type="entry name" value="CYTOCHROME_P450"/>
    <property type="match status" value="2"/>
</dbReference>
<comment type="caution">
    <text evidence="10">The sequence shown here is derived from an EMBL/GenBank/DDBJ whole genome shotgun (WGS) entry which is preliminary data.</text>
</comment>
<dbReference type="InterPro" id="IPR047146">
    <property type="entry name" value="Cyt_P450_E_CYP52_fungi"/>
</dbReference>
<feature type="transmembrane region" description="Helical" evidence="9">
    <location>
        <begin position="296"/>
        <end position="322"/>
    </location>
</feature>
<evidence type="ECO:0000256" key="7">
    <source>
        <dbReference type="ARBA" id="ARBA00023033"/>
    </source>
</evidence>
<dbReference type="InterPro" id="IPR002401">
    <property type="entry name" value="Cyt_P450_E_grp-I"/>
</dbReference>
<dbReference type="EMBL" id="ML978121">
    <property type="protein sequence ID" value="KAF2105026.1"/>
    <property type="molecule type" value="Genomic_DNA"/>
</dbReference>
<dbReference type="InterPro" id="IPR036396">
    <property type="entry name" value="Cyt_P450_sf"/>
</dbReference>
<keyword evidence="11" id="KW-1185">Reference proteome</keyword>
<evidence type="ECO:0000313" key="11">
    <source>
        <dbReference type="Proteomes" id="UP000799772"/>
    </source>
</evidence>
<dbReference type="GO" id="GO:0005506">
    <property type="term" value="F:iron ion binding"/>
    <property type="evidence" value="ECO:0007669"/>
    <property type="project" value="InterPro"/>
</dbReference>
<evidence type="ECO:0000256" key="2">
    <source>
        <dbReference type="ARBA" id="ARBA00010617"/>
    </source>
</evidence>
<dbReference type="Proteomes" id="UP000799772">
    <property type="component" value="Unassembled WGS sequence"/>
</dbReference>
<keyword evidence="5" id="KW-0560">Oxidoreductase</keyword>
<evidence type="ECO:0000256" key="5">
    <source>
        <dbReference type="ARBA" id="ARBA00023002"/>
    </source>
</evidence>
<dbReference type="CDD" id="cd11063">
    <property type="entry name" value="CYP52"/>
    <property type="match status" value="1"/>
</dbReference>
<dbReference type="PRINTS" id="PR00463">
    <property type="entry name" value="EP450I"/>
</dbReference>
<sequence length="1002" mass="112001">MAPSNDVRAVLAYIPKPTLSNIFLGFLGLSIAYFCLNIIYNLYLSPLRRYPGPKLWAISRIPWHWVNLQGRIGWRLKELHEQYGPVVRISTDELSYNTSGAWRKIYGQRNPEFLKALDGRGIAPASLQGHRTLLLVGTEQHADLRRAIQPAFSDRALREQESYFIYHSDNLIKQLLRHCKEGPVDMGHFYHLVAFDIVSDLAFGEPAGSLDNADQPWLNIIMTRRRTIPYIQLAVYYGFFDLFQWIGPKAATESRKKHRALAMQKVKKRLQATDSGKDFMSYILENGDSRLAEIELMMLASTFITAGSATSAGTMTGLLYLLMRNPAKLALVQDEIRGMFSSQDQITPTSSGACKYLTACLEETLRMYPATPSTLPRFVPENGEMIEGSWVPGGTAVGVNQLAVGRSERNFRRALEFIPERWLPLPPGSEFENDDRAAAQPFSFGPRNCIGRAKEIFERNSPMAANVFFFALLLAAIAFFVQTLIIRPVIQARKLRGLRCAAVPIEPSRYPLGIDTVLSALRADREQRTPDAARQRFAAMGRNTFRISVLGTSNLITAEPRNVQALLATQFADFGMGAARSNNLRKALGRSIFAVDGHAWKMSRAVMRPIFARDNLADLALLERHVQQLLQCIEASGVNGDGWTMLPVSLASLMPCLTIDSATAMFLGEGSGTQALPARLAAMGNKGRGPSSQPPLRDFTWAFERLVAVLGIRMRLRNLYWLYGNHDVAECVAILHAFVDDAIDAADRAADSDAKQRYNFLEELRQRCSDRAEVREQVLGLLAAGRDTTAGLISWVFYCLVRHPRVWTKLRQVVLDTFGPYTADTNATLAAVTFDKLKGCSYLQHVLNETLRLHSIVAFNSRRALRDTTLPTGGGPDGTQPVFVPAGTEVNFSSHVMHLRHDLWGKDADEFVPERWQTARPGWAFVPFNGGPRICIGQQFALTEAGYVIVRMLQRYADIAGLDVDLTRDYHRFTVTCTPGTPDEDGEAVKCRLRLADYEIQQ</sequence>
<dbReference type="PANTHER" id="PTHR24287:SF1">
    <property type="entry name" value="P450, PUTATIVE (EUROFUNG)-RELATED"/>
    <property type="match status" value="1"/>
</dbReference>
<dbReference type="PRINTS" id="PR00385">
    <property type="entry name" value="P450"/>
</dbReference>
<evidence type="ECO:0000256" key="8">
    <source>
        <dbReference type="PIRSR" id="PIRSR602401-1"/>
    </source>
</evidence>
<evidence type="ECO:0000256" key="9">
    <source>
        <dbReference type="SAM" id="Phobius"/>
    </source>
</evidence>
<keyword evidence="3 8" id="KW-0349">Heme</keyword>
<dbReference type="PANTHER" id="PTHR24287">
    <property type="entry name" value="P450, PUTATIVE (EUROFUNG)-RELATED"/>
    <property type="match status" value="1"/>
</dbReference>
<dbReference type="CDD" id="cd11058">
    <property type="entry name" value="CYP60B-like"/>
    <property type="match status" value="1"/>
</dbReference>
<keyword evidence="4 8" id="KW-0479">Metal-binding</keyword>
<feature type="transmembrane region" description="Helical" evidence="9">
    <location>
        <begin position="22"/>
        <end position="44"/>
    </location>
</feature>